<organism evidence="1 2">
    <name type="scientific">Microthlaspi erraticum</name>
    <dbReference type="NCBI Taxonomy" id="1685480"/>
    <lineage>
        <taxon>Eukaryota</taxon>
        <taxon>Viridiplantae</taxon>
        <taxon>Streptophyta</taxon>
        <taxon>Embryophyta</taxon>
        <taxon>Tracheophyta</taxon>
        <taxon>Spermatophyta</taxon>
        <taxon>Magnoliopsida</taxon>
        <taxon>eudicotyledons</taxon>
        <taxon>Gunneridae</taxon>
        <taxon>Pentapetalae</taxon>
        <taxon>rosids</taxon>
        <taxon>malvids</taxon>
        <taxon>Brassicales</taxon>
        <taxon>Brassicaceae</taxon>
        <taxon>Coluteocarpeae</taxon>
        <taxon>Microthlaspi</taxon>
    </lineage>
</organism>
<dbReference type="Proteomes" id="UP000467841">
    <property type="component" value="Unassembled WGS sequence"/>
</dbReference>
<sequence>MSYAILRFHEVLGAIDQQIQRFFFLPYHSTAVEMSQEMENVIKDPGEVAAGHLERFWSQNSGNHGSHATPGDTVLATFTMSRNQIDNLKHWDWVTEQSTIQSHVSTFVVTLALA</sequence>
<protein>
    <submittedName>
        <fullName evidence="1">Uncharacterized protein</fullName>
    </submittedName>
</protein>
<evidence type="ECO:0000313" key="2">
    <source>
        <dbReference type="Proteomes" id="UP000467841"/>
    </source>
</evidence>
<reference evidence="1" key="1">
    <citation type="submission" date="2020-01" db="EMBL/GenBank/DDBJ databases">
        <authorList>
            <person name="Mishra B."/>
        </authorList>
    </citation>
    <scope>NUCLEOTIDE SEQUENCE [LARGE SCALE GENOMIC DNA]</scope>
</reference>
<dbReference type="OrthoDB" id="1862401at2759"/>
<evidence type="ECO:0000313" key="1">
    <source>
        <dbReference type="EMBL" id="CAA7039435.1"/>
    </source>
</evidence>
<dbReference type="EMBL" id="CACVBM020001210">
    <property type="protein sequence ID" value="CAA7039435.1"/>
    <property type="molecule type" value="Genomic_DNA"/>
</dbReference>
<name>A0A6D2JCX2_9BRAS</name>
<proteinExistence type="predicted"/>
<keyword evidence="2" id="KW-1185">Reference proteome</keyword>
<dbReference type="AlphaFoldDB" id="A0A6D2JCX2"/>
<accession>A0A6D2JCX2</accession>
<gene>
    <name evidence="1" type="ORF">MERR_LOCUS26670</name>
</gene>
<comment type="caution">
    <text evidence="1">The sequence shown here is derived from an EMBL/GenBank/DDBJ whole genome shotgun (WGS) entry which is preliminary data.</text>
</comment>